<organism evidence="2 3">
    <name type="scientific">Candidatus Acidulodesulfobacterium acidiphilum</name>
    <dbReference type="NCBI Taxonomy" id="2597224"/>
    <lineage>
        <taxon>Bacteria</taxon>
        <taxon>Deltaproteobacteria</taxon>
        <taxon>Candidatus Acidulodesulfobacterales</taxon>
        <taxon>Candidatus Acidulodesulfobacterium</taxon>
    </lineage>
</organism>
<comment type="caution">
    <text evidence="2">The sequence shown here is derived from an EMBL/GenBank/DDBJ whole genome shotgun (WGS) entry which is preliminary data.</text>
</comment>
<feature type="transmembrane region" description="Helical" evidence="1">
    <location>
        <begin position="5"/>
        <end position="26"/>
    </location>
</feature>
<dbReference type="Proteomes" id="UP000322454">
    <property type="component" value="Unassembled WGS sequence"/>
</dbReference>
<proteinExistence type="predicted"/>
<dbReference type="EMBL" id="SHMQ01000005">
    <property type="protein sequence ID" value="RZV39904.1"/>
    <property type="molecule type" value="Genomic_DNA"/>
</dbReference>
<name>A0A520XFD7_9DELT</name>
<accession>A0A520XFD7</accession>
<keyword evidence="1" id="KW-0472">Membrane</keyword>
<evidence type="ECO:0000313" key="3">
    <source>
        <dbReference type="Proteomes" id="UP000322454"/>
    </source>
</evidence>
<evidence type="ECO:0000313" key="2">
    <source>
        <dbReference type="EMBL" id="RZV39904.1"/>
    </source>
</evidence>
<protein>
    <submittedName>
        <fullName evidence="2">Uncharacterized protein</fullName>
    </submittedName>
</protein>
<evidence type="ECO:0000256" key="1">
    <source>
        <dbReference type="SAM" id="Phobius"/>
    </source>
</evidence>
<dbReference type="AlphaFoldDB" id="A0A520XFD7"/>
<keyword evidence="1" id="KW-1133">Transmembrane helix</keyword>
<keyword evidence="1" id="KW-0812">Transmembrane</keyword>
<sequence>MAVILIIIVAIFIPIVLLFMLINKMAKDNDPAVKLLKPIEPEEEKGSFFWTWMSIESPLLLLFPSVRKSVKNYINKD</sequence>
<reference evidence="2 3" key="1">
    <citation type="submission" date="2019-01" db="EMBL/GenBank/DDBJ databases">
        <title>Insights into ecological role of a new deltaproteobacterial order Candidatus Sinidesulfobacterales (Sva0485) by metagenomics and metatranscriptomics.</title>
        <authorList>
            <person name="Tan S."/>
            <person name="Liu J."/>
            <person name="Fang Y."/>
            <person name="Hedlund B."/>
            <person name="Lian Z.-H."/>
            <person name="Huang L.-Y."/>
            <person name="Li J.-T."/>
            <person name="Huang L.-N."/>
            <person name="Li W.-J."/>
            <person name="Jiang H.-C."/>
            <person name="Dong H.-L."/>
            <person name="Shu W.-S."/>
        </authorList>
    </citation>
    <scope>NUCLEOTIDE SEQUENCE [LARGE SCALE GENOMIC DNA]</scope>
    <source>
        <strain evidence="2">AP4</strain>
    </source>
</reference>
<gene>
    <name evidence="2" type="ORF">EVJ48_02995</name>
</gene>